<evidence type="ECO:0000256" key="5">
    <source>
        <dbReference type="ARBA" id="ARBA00022839"/>
    </source>
</evidence>
<dbReference type="PANTHER" id="PTHR34137">
    <property type="entry name" value="EXODEOXYRIBONUCLEASE 7 SMALL SUBUNIT"/>
    <property type="match status" value="1"/>
</dbReference>
<dbReference type="Pfam" id="PF02609">
    <property type="entry name" value="Exonuc_VII_S"/>
    <property type="match status" value="1"/>
</dbReference>
<dbReference type="SUPFAM" id="SSF116842">
    <property type="entry name" value="XseB-like"/>
    <property type="match status" value="1"/>
</dbReference>
<feature type="non-terminal residue" evidence="7">
    <location>
        <position position="1"/>
    </location>
</feature>
<dbReference type="EC" id="3.1.11.6" evidence="6"/>
<comment type="similarity">
    <text evidence="1">Belongs to the XseB family.</text>
</comment>
<organism evidence="7 8">
    <name type="scientific">Aneurinibacillus thermoaerophilus</name>
    <dbReference type="NCBI Taxonomy" id="143495"/>
    <lineage>
        <taxon>Bacteria</taxon>
        <taxon>Bacillati</taxon>
        <taxon>Bacillota</taxon>
        <taxon>Bacilli</taxon>
        <taxon>Bacillales</taxon>
        <taxon>Paenibacillaceae</taxon>
        <taxon>Aneurinibacillus group</taxon>
        <taxon>Aneurinibacillus</taxon>
    </lineage>
</organism>
<keyword evidence="3" id="KW-0540">Nuclease</keyword>
<dbReference type="InterPro" id="IPR003761">
    <property type="entry name" value="Exonuc_VII_S"/>
</dbReference>
<dbReference type="GO" id="GO:0009318">
    <property type="term" value="C:exodeoxyribonuclease VII complex"/>
    <property type="evidence" value="ECO:0007669"/>
    <property type="project" value="UniProtKB-UniRule"/>
</dbReference>
<sequence length="114" mass="13085">GKYILVFWLIVSRIQLEIRDFEGLKHTIRGGFVMSKKAADMSFEEAMKQLENVVQQLEAGEVPLERAIALFQEGMELSRLCSRKLEDVEQKIEMLLEQEGEQIAVPFRLEGDGE</sequence>
<protein>
    <recommendedName>
        <fullName evidence="6">Exodeoxyribonuclease VII small subunit</fullName>
        <ecNumber evidence="6">3.1.11.6</ecNumber>
    </recommendedName>
</protein>
<evidence type="ECO:0000256" key="3">
    <source>
        <dbReference type="ARBA" id="ARBA00022722"/>
    </source>
</evidence>
<dbReference type="EMBL" id="FNDE01000001">
    <property type="protein sequence ID" value="SDG67074.1"/>
    <property type="molecule type" value="Genomic_DNA"/>
</dbReference>
<dbReference type="NCBIfam" id="TIGR01280">
    <property type="entry name" value="xseB"/>
    <property type="match status" value="1"/>
</dbReference>
<evidence type="ECO:0000313" key="7">
    <source>
        <dbReference type="EMBL" id="SDG67074.1"/>
    </source>
</evidence>
<evidence type="ECO:0000256" key="4">
    <source>
        <dbReference type="ARBA" id="ARBA00022801"/>
    </source>
</evidence>
<keyword evidence="5" id="KW-0269">Exonuclease</keyword>
<evidence type="ECO:0000313" key="8">
    <source>
        <dbReference type="Proteomes" id="UP000198956"/>
    </source>
</evidence>
<dbReference type="GO" id="GO:0005829">
    <property type="term" value="C:cytosol"/>
    <property type="evidence" value="ECO:0007669"/>
    <property type="project" value="TreeGrafter"/>
</dbReference>
<name>A0A1G7W502_ANETH</name>
<evidence type="ECO:0000256" key="1">
    <source>
        <dbReference type="ARBA" id="ARBA00009998"/>
    </source>
</evidence>
<evidence type="ECO:0000256" key="6">
    <source>
        <dbReference type="NCBIfam" id="TIGR01280"/>
    </source>
</evidence>
<dbReference type="HAMAP" id="MF_00337">
    <property type="entry name" value="Exonuc_7_S"/>
    <property type="match status" value="1"/>
</dbReference>
<dbReference type="Gene3D" id="1.10.287.1040">
    <property type="entry name" value="Exonuclease VII, small subunit"/>
    <property type="match status" value="1"/>
</dbReference>
<gene>
    <name evidence="7" type="ORF">SAMN04489735_10011</name>
</gene>
<dbReference type="InterPro" id="IPR037004">
    <property type="entry name" value="Exonuc_VII_ssu_sf"/>
</dbReference>
<dbReference type="PANTHER" id="PTHR34137:SF1">
    <property type="entry name" value="EXODEOXYRIBONUCLEASE 7 SMALL SUBUNIT"/>
    <property type="match status" value="1"/>
</dbReference>
<proteinExistence type="inferred from homology"/>
<keyword evidence="2" id="KW-0963">Cytoplasm</keyword>
<dbReference type="AlphaFoldDB" id="A0A1G7W502"/>
<evidence type="ECO:0000256" key="2">
    <source>
        <dbReference type="ARBA" id="ARBA00022490"/>
    </source>
</evidence>
<accession>A0A1G7W502</accession>
<dbReference type="Proteomes" id="UP000198956">
    <property type="component" value="Unassembled WGS sequence"/>
</dbReference>
<dbReference type="GO" id="GO:0008855">
    <property type="term" value="F:exodeoxyribonuclease VII activity"/>
    <property type="evidence" value="ECO:0007669"/>
    <property type="project" value="UniProtKB-UniRule"/>
</dbReference>
<keyword evidence="4" id="KW-0378">Hydrolase</keyword>
<dbReference type="GO" id="GO:0006308">
    <property type="term" value="P:DNA catabolic process"/>
    <property type="evidence" value="ECO:0007669"/>
    <property type="project" value="UniProtKB-UniRule"/>
</dbReference>
<reference evidence="7 8" key="1">
    <citation type="submission" date="2016-10" db="EMBL/GenBank/DDBJ databases">
        <authorList>
            <person name="de Groot N.N."/>
        </authorList>
    </citation>
    <scope>NUCLEOTIDE SEQUENCE [LARGE SCALE GENOMIC DNA]</scope>
    <source>
        <strain evidence="7 8">L 420-91</strain>
    </source>
</reference>